<dbReference type="GO" id="GO:0061630">
    <property type="term" value="F:ubiquitin protein ligase activity"/>
    <property type="evidence" value="ECO:0007669"/>
    <property type="project" value="UniProtKB-EC"/>
</dbReference>
<evidence type="ECO:0000256" key="11">
    <source>
        <dbReference type="ARBA" id="ARBA00023136"/>
    </source>
</evidence>
<dbReference type="GO" id="GO:0008270">
    <property type="term" value="F:zinc ion binding"/>
    <property type="evidence" value="ECO:0007669"/>
    <property type="project" value="UniProtKB-KW"/>
</dbReference>
<keyword evidence="9" id="KW-0862">Zinc</keyword>
<sequence length="251" mass="27544">MGNMGFFVGGGVCILIAVIGFFVLGAARRKQADIVGTETYSAAEIADTYKTSKEEMLDGSFSFPCELKGTAAAEAYLTAPLSRKRGVWYRSLVERQRQVTELVADSQGRRQRRVSQVWETVSDEKDAVDFYVVDASGRTKVAIKGAEVIGAHVVHDRFEPERGIGDNRVLGYRKQEWLIPEGVNVYALGVVTDAGGELAMRKTGDDRFIVSLKSEQELVRELTGRVKVWRVLTPLLGVVGVLLVAAGFIVK</sequence>
<evidence type="ECO:0000256" key="5">
    <source>
        <dbReference type="ARBA" id="ARBA00022692"/>
    </source>
</evidence>
<evidence type="ECO:0000256" key="4">
    <source>
        <dbReference type="ARBA" id="ARBA00022679"/>
    </source>
</evidence>
<proteinExistence type="predicted"/>
<keyword evidence="11 12" id="KW-0472">Membrane</keyword>
<organism evidence="14 15">
    <name type="scientific">Candidatus Coatesbacteria bacterium RBG_13_66_14</name>
    <dbReference type="NCBI Taxonomy" id="1817816"/>
    <lineage>
        <taxon>Bacteria</taxon>
        <taxon>Candidatus Coatesiibacteriota</taxon>
    </lineage>
</organism>
<evidence type="ECO:0000256" key="1">
    <source>
        <dbReference type="ARBA" id="ARBA00000900"/>
    </source>
</evidence>
<keyword evidence="8" id="KW-0833">Ubl conjugation pathway</keyword>
<dbReference type="EMBL" id="MFAF01000050">
    <property type="protein sequence ID" value="OGD78104.1"/>
    <property type="molecule type" value="Genomic_DNA"/>
</dbReference>
<dbReference type="GO" id="GO:0016020">
    <property type="term" value="C:membrane"/>
    <property type="evidence" value="ECO:0007669"/>
    <property type="project" value="UniProtKB-SubCell"/>
</dbReference>
<name>A0A1F5FF10_9BACT</name>
<dbReference type="STRING" id="1817816.A2Y64_02770"/>
<keyword evidence="5 12" id="KW-0812">Transmembrane</keyword>
<accession>A0A1F5FF10</accession>
<dbReference type="EC" id="2.3.2.27" evidence="3"/>
<evidence type="ECO:0000256" key="12">
    <source>
        <dbReference type="SAM" id="Phobius"/>
    </source>
</evidence>
<comment type="catalytic activity">
    <reaction evidence="1">
        <text>S-ubiquitinyl-[E2 ubiquitin-conjugating enzyme]-L-cysteine + [acceptor protein]-L-lysine = [E2 ubiquitin-conjugating enzyme]-L-cysteine + N(6)-ubiquitinyl-[acceptor protein]-L-lysine.</text>
        <dbReference type="EC" id="2.3.2.27"/>
    </reaction>
</comment>
<feature type="domain" description="E3 Ubiquitin ligase MUL1-like" evidence="13">
    <location>
        <begin position="103"/>
        <end position="243"/>
    </location>
</feature>
<comment type="subcellular location">
    <subcellularLocation>
        <location evidence="2">Membrane</location>
        <topology evidence="2">Multi-pass membrane protein</topology>
    </subcellularLocation>
</comment>
<feature type="transmembrane region" description="Helical" evidence="12">
    <location>
        <begin position="6"/>
        <end position="27"/>
    </location>
</feature>
<dbReference type="GO" id="GO:0016567">
    <property type="term" value="P:protein ubiquitination"/>
    <property type="evidence" value="ECO:0007669"/>
    <property type="project" value="InterPro"/>
</dbReference>
<evidence type="ECO:0000256" key="3">
    <source>
        <dbReference type="ARBA" id="ARBA00012483"/>
    </source>
</evidence>
<evidence type="ECO:0000259" key="13">
    <source>
        <dbReference type="Pfam" id="PF12483"/>
    </source>
</evidence>
<dbReference type="AlphaFoldDB" id="A0A1F5FF10"/>
<keyword evidence="6" id="KW-0479">Metal-binding</keyword>
<evidence type="ECO:0000256" key="6">
    <source>
        <dbReference type="ARBA" id="ARBA00022723"/>
    </source>
</evidence>
<comment type="caution">
    <text evidence="14">The sequence shown here is derived from an EMBL/GenBank/DDBJ whole genome shotgun (WGS) entry which is preliminary data.</text>
</comment>
<keyword evidence="4" id="KW-0808">Transferase</keyword>
<evidence type="ECO:0000313" key="15">
    <source>
        <dbReference type="Proteomes" id="UP000177187"/>
    </source>
</evidence>
<dbReference type="InterPro" id="IPR022170">
    <property type="entry name" value="MUL1-like"/>
</dbReference>
<keyword evidence="10 12" id="KW-1133">Transmembrane helix</keyword>
<evidence type="ECO:0000313" key="14">
    <source>
        <dbReference type="EMBL" id="OGD78104.1"/>
    </source>
</evidence>
<evidence type="ECO:0000256" key="8">
    <source>
        <dbReference type="ARBA" id="ARBA00022786"/>
    </source>
</evidence>
<evidence type="ECO:0000256" key="7">
    <source>
        <dbReference type="ARBA" id="ARBA00022771"/>
    </source>
</evidence>
<protein>
    <recommendedName>
        <fullName evidence="3">RING-type E3 ubiquitin transferase</fullName>
        <ecNumber evidence="3">2.3.2.27</ecNumber>
    </recommendedName>
</protein>
<evidence type="ECO:0000256" key="2">
    <source>
        <dbReference type="ARBA" id="ARBA00004141"/>
    </source>
</evidence>
<keyword evidence="7" id="KW-0863">Zinc-finger</keyword>
<dbReference type="Proteomes" id="UP000177187">
    <property type="component" value="Unassembled WGS sequence"/>
</dbReference>
<evidence type="ECO:0000256" key="9">
    <source>
        <dbReference type="ARBA" id="ARBA00022833"/>
    </source>
</evidence>
<evidence type="ECO:0000256" key="10">
    <source>
        <dbReference type="ARBA" id="ARBA00022989"/>
    </source>
</evidence>
<reference evidence="14 15" key="1">
    <citation type="journal article" date="2016" name="Nat. Commun.">
        <title>Thousands of microbial genomes shed light on interconnected biogeochemical processes in an aquifer system.</title>
        <authorList>
            <person name="Anantharaman K."/>
            <person name="Brown C.T."/>
            <person name="Hug L.A."/>
            <person name="Sharon I."/>
            <person name="Castelle C.J."/>
            <person name="Probst A.J."/>
            <person name="Thomas B.C."/>
            <person name="Singh A."/>
            <person name="Wilkins M.J."/>
            <person name="Karaoz U."/>
            <person name="Brodie E.L."/>
            <person name="Williams K.H."/>
            <person name="Hubbard S.S."/>
            <person name="Banfield J.F."/>
        </authorList>
    </citation>
    <scope>NUCLEOTIDE SEQUENCE [LARGE SCALE GENOMIC DNA]</scope>
</reference>
<gene>
    <name evidence="14" type="ORF">A2Y64_02770</name>
</gene>
<dbReference type="Pfam" id="PF12483">
    <property type="entry name" value="GIDE"/>
    <property type="match status" value="1"/>
</dbReference>
<feature type="transmembrane region" description="Helical" evidence="12">
    <location>
        <begin position="228"/>
        <end position="250"/>
    </location>
</feature>